<reference evidence="2 3" key="2">
    <citation type="journal article" date="2016" name="Genome Announc.">
        <title>Draft Genome Sequence of Zhouia amylolytica AD3, Isolated from Tidal Flat Sediment.</title>
        <authorList>
            <person name="Jia B."/>
            <person name="Jin H.M."/>
            <person name="Lee H.J."/>
            <person name="Jeon C.O."/>
        </authorList>
    </citation>
    <scope>NUCLEOTIDE SEQUENCE [LARGE SCALE GENOMIC DNA]</scope>
    <source>
        <strain evidence="2 3">AD3</strain>
    </source>
</reference>
<dbReference type="InterPro" id="IPR014710">
    <property type="entry name" value="RmlC-like_jellyroll"/>
</dbReference>
<name>W2UTH2_9FLAO</name>
<feature type="region of interest" description="Disordered" evidence="1">
    <location>
        <begin position="1"/>
        <end position="21"/>
    </location>
</feature>
<dbReference type="Proteomes" id="UP000018850">
    <property type="component" value="Unassembled WGS sequence"/>
</dbReference>
<dbReference type="EMBL" id="AYXY01000001">
    <property type="protein sequence ID" value="ETN96642.1"/>
    <property type="molecule type" value="Genomic_DNA"/>
</dbReference>
<sequence>MCNENEESSKTPKGNDKEVSRRGMIKTLGLGLSLTALPSFMPSKMTAISLEILDHGERIIPIQKKELEQMQKFIEACVKANKESNPQKAVKEVMKRAFSNPASMLKAIGEPKKAGLKVFLRSKDLTIFAATWTPQMNLMPHNHLMWANIGIYTGREDNILWERNNEGLAASKARCLFSGDVTSLDKNAIHSVTNPLQRFTGGLHIYGGDFFATERSQWNPETLEEKPSNGEVIREVFRQANKQMRKLKND</sequence>
<accession>W2UTH2</accession>
<dbReference type="AlphaFoldDB" id="W2UTH2"/>
<evidence type="ECO:0000313" key="3">
    <source>
        <dbReference type="Proteomes" id="UP000018850"/>
    </source>
</evidence>
<dbReference type="InterPro" id="IPR011051">
    <property type="entry name" value="RmlC_Cupin_sf"/>
</dbReference>
<dbReference type="SUPFAM" id="SSF51182">
    <property type="entry name" value="RmlC-like cupins"/>
    <property type="match status" value="1"/>
</dbReference>
<protein>
    <submittedName>
        <fullName evidence="2">Uncharacterized protein</fullName>
    </submittedName>
</protein>
<dbReference type="eggNOG" id="COG5553">
    <property type="taxonomic scope" value="Bacteria"/>
</dbReference>
<dbReference type="PROSITE" id="PS51318">
    <property type="entry name" value="TAT"/>
    <property type="match status" value="1"/>
</dbReference>
<evidence type="ECO:0000256" key="1">
    <source>
        <dbReference type="SAM" id="MobiDB-lite"/>
    </source>
</evidence>
<comment type="caution">
    <text evidence="2">The sequence shown here is derived from an EMBL/GenBank/DDBJ whole genome shotgun (WGS) entry which is preliminary data.</text>
</comment>
<organism evidence="2 3">
    <name type="scientific">Zhouia amylolytica AD3</name>
    <dbReference type="NCBI Taxonomy" id="1286632"/>
    <lineage>
        <taxon>Bacteria</taxon>
        <taxon>Pseudomonadati</taxon>
        <taxon>Bacteroidota</taxon>
        <taxon>Flavobacteriia</taxon>
        <taxon>Flavobacteriales</taxon>
        <taxon>Flavobacteriaceae</taxon>
        <taxon>Zhouia</taxon>
    </lineage>
</organism>
<evidence type="ECO:0000313" key="2">
    <source>
        <dbReference type="EMBL" id="ETN96642.1"/>
    </source>
</evidence>
<gene>
    <name evidence="2" type="ORF">P278_00680</name>
</gene>
<keyword evidence="3" id="KW-1185">Reference proteome</keyword>
<dbReference type="Gene3D" id="2.60.120.10">
    <property type="entry name" value="Jelly Rolls"/>
    <property type="match status" value="1"/>
</dbReference>
<dbReference type="RefSeq" id="WP_051413326.1">
    <property type="nucleotide sequence ID" value="NZ_AYXY01000001.1"/>
</dbReference>
<feature type="compositionally biased region" description="Basic and acidic residues" evidence="1">
    <location>
        <begin position="7"/>
        <end position="21"/>
    </location>
</feature>
<dbReference type="InterPro" id="IPR006311">
    <property type="entry name" value="TAT_signal"/>
</dbReference>
<reference evidence="3" key="1">
    <citation type="submission" date="2013-11" db="EMBL/GenBank/DDBJ databases">
        <title>Draft genome sequence from a member of Zhouia, isolated tidal flat.</title>
        <authorList>
            <person name="Jin H."/>
            <person name="Jeon C.O."/>
        </authorList>
    </citation>
    <scope>NUCLEOTIDE SEQUENCE [LARGE SCALE GENOMIC DNA]</scope>
    <source>
        <strain evidence="3">AD3</strain>
    </source>
</reference>
<proteinExistence type="predicted"/>